<protein>
    <submittedName>
        <fullName evidence="10">Uncharacterized protein</fullName>
    </submittedName>
</protein>
<feature type="compositionally biased region" description="Basic and acidic residues" evidence="7">
    <location>
        <begin position="533"/>
        <end position="543"/>
    </location>
</feature>
<dbReference type="InterPro" id="IPR011011">
    <property type="entry name" value="Znf_FYVE_PHD"/>
</dbReference>
<feature type="region of interest" description="Disordered" evidence="7">
    <location>
        <begin position="2004"/>
        <end position="2027"/>
    </location>
</feature>
<evidence type="ECO:0000313" key="11">
    <source>
        <dbReference type="Proteomes" id="UP000000759"/>
    </source>
</evidence>
<evidence type="ECO:0000259" key="8">
    <source>
        <dbReference type="PROSITE" id="PS50014"/>
    </source>
</evidence>
<feature type="region of interest" description="Disordered" evidence="7">
    <location>
        <begin position="2129"/>
        <end position="2158"/>
    </location>
</feature>
<feature type="compositionally biased region" description="Basic residues" evidence="7">
    <location>
        <begin position="286"/>
        <end position="295"/>
    </location>
</feature>
<accession>B7FQU4</accession>
<feature type="compositionally biased region" description="Basic and acidic residues" evidence="7">
    <location>
        <begin position="332"/>
        <end position="354"/>
    </location>
</feature>
<dbReference type="InParanoid" id="B7FQU4"/>
<name>B7FQU4_PHATC</name>
<dbReference type="SMART" id="SM00297">
    <property type="entry name" value="BROMO"/>
    <property type="match status" value="1"/>
</dbReference>
<evidence type="ECO:0000259" key="9">
    <source>
        <dbReference type="PROSITE" id="PS50016"/>
    </source>
</evidence>
<feature type="compositionally biased region" description="Acidic residues" evidence="7">
    <location>
        <begin position="2289"/>
        <end position="2300"/>
    </location>
</feature>
<feature type="compositionally biased region" description="Basic and acidic residues" evidence="7">
    <location>
        <begin position="407"/>
        <end position="421"/>
    </location>
</feature>
<reference evidence="11" key="2">
    <citation type="submission" date="2008-08" db="EMBL/GenBank/DDBJ databases">
        <authorList>
            <consortium name="Diatom Consortium"/>
            <person name="Grigoriev I."/>
            <person name="Grimwood J."/>
            <person name="Kuo A."/>
            <person name="Otillar R.P."/>
            <person name="Salamov A."/>
            <person name="Detter J.C."/>
            <person name="Lindquist E."/>
            <person name="Shapiro H."/>
            <person name="Lucas S."/>
            <person name="Glavina del Rio T."/>
            <person name="Pitluck S."/>
            <person name="Rokhsar D."/>
            <person name="Bowler C."/>
        </authorList>
    </citation>
    <scope>GENOME REANNOTATION</scope>
    <source>
        <strain evidence="11">CCAP 1055/1</strain>
    </source>
</reference>
<dbReference type="eggNOG" id="ENOG502SD3A">
    <property type="taxonomic scope" value="Eukaryota"/>
</dbReference>
<evidence type="ECO:0000256" key="3">
    <source>
        <dbReference type="ARBA" id="ARBA00022833"/>
    </source>
</evidence>
<dbReference type="PaxDb" id="2850-Phatr43159"/>
<evidence type="ECO:0000256" key="7">
    <source>
        <dbReference type="SAM" id="MobiDB-lite"/>
    </source>
</evidence>
<feature type="compositionally biased region" description="Polar residues" evidence="7">
    <location>
        <begin position="2273"/>
        <end position="2285"/>
    </location>
</feature>
<feature type="compositionally biased region" description="Basic residues" evidence="7">
    <location>
        <begin position="2138"/>
        <end position="2150"/>
    </location>
</feature>
<dbReference type="GO" id="GO:0007010">
    <property type="term" value="P:cytoskeleton organization"/>
    <property type="evidence" value="ECO:0007669"/>
    <property type="project" value="TreeGrafter"/>
</dbReference>
<dbReference type="GO" id="GO:0006357">
    <property type="term" value="P:regulation of transcription by RNA polymerase II"/>
    <property type="evidence" value="ECO:0007669"/>
    <property type="project" value="TreeGrafter"/>
</dbReference>
<dbReference type="InterPro" id="IPR052060">
    <property type="entry name" value="Bromo_WD_repeat"/>
</dbReference>
<dbReference type="KEGG" id="pti:PHATRDRAFT_43159"/>
<dbReference type="SUPFAM" id="SSF47370">
    <property type="entry name" value="Bromodomain"/>
    <property type="match status" value="1"/>
</dbReference>
<feature type="region of interest" description="Disordered" evidence="7">
    <location>
        <begin position="737"/>
        <end position="758"/>
    </location>
</feature>
<dbReference type="GO" id="GO:0008360">
    <property type="term" value="P:regulation of cell shape"/>
    <property type="evidence" value="ECO:0007669"/>
    <property type="project" value="TreeGrafter"/>
</dbReference>
<feature type="region of interest" description="Disordered" evidence="7">
    <location>
        <begin position="1781"/>
        <end position="1837"/>
    </location>
</feature>
<dbReference type="EMBL" id="CM000605">
    <property type="protein sequence ID" value="EEC51393.1"/>
    <property type="molecule type" value="Genomic_DNA"/>
</dbReference>
<dbReference type="GeneID" id="7196914"/>
<dbReference type="OrthoDB" id="48704at2759"/>
<dbReference type="PROSITE" id="PS50016">
    <property type="entry name" value="ZF_PHD_2"/>
    <property type="match status" value="1"/>
</dbReference>
<dbReference type="PANTHER" id="PTHR16266">
    <property type="entry name" value="WD REPEAT DOMAIN 9"/>
    <property type="match status" value="1"/>
</dbReference>
<feature type="region of interest" description="Disordered" evidence="7">
    <location>
        <begin position="178"/>
        <end position="248"/>
    </location>
</feature>
<feature type="compositionally biased region" description="Basic and acidic residues" evidence="7">
    <location>
        <begin position="2004"/>
        <end position="2013"/>
    </location>
</feature>
<dbReference type="Proteomes" id="UP000000759">
    <property type="component" value="Chromosome 1"/>
</dbReference>
<dbReference type="Gene3D" id="1.20.920.10">
    <property type="entry name" value="Bromodomain-like"/>
    <property type="match status" value="1"/>
</dbReference>
<dbReference type="InterPro" id="IPR013083">
    <property type="entry name" value="Znf_RING/FYVE/PHD"/>
</dbReference>
<feature type="compositionally biased region" description="Basic and acidic residues" evidence="7">
    <location>
        <begin position="206"/>
        <end position="216"/>
    </location>
</feature>
<keyword evidence="1" id="KW-0479">Metal-binding</keyword>
<sequence length="2413" mass="272152">MDACQTLWAFPLQPTLAKAWVWVWGSGPQPQPPGENLCGFPLRRAHVLACWTLFPGMVARSIATFHYYYQPPTTSATRTSISISTNVAHRTTATDTFRYVTLIFYHRHHHHYERYDTIQFHTIQSTTIVTIPPVSRVMESTAANETSVKVVVQDQHEEVLEPLESLEVDLDNDEYADIIDGDDSVQPESFPPPTPTTRQALNDFEPTNRESDDDNNHNNNTESHTRTDHHNAKAGASETEPAGEDDRQLSAYERLRLERIRRNQQKLAQLGLEGRTSAAGGWGPRSRPKKPKLLRKKADEPAQQRSSLSRRTKTEPKNYAEPPNSVSALLRKQGEEAAAAKKDQPLEKKKTKDLSERMERFVHLEFKRIRGHKTLVHKQAKRDLRQAERELKYWKSIANKQKRREMRKAENRQSLKTKQEEERRLLGGTIKEVLQQIDARMPELVQAAAEYDDKYEHKPNGTRKLVADQVFNAVFFFFAQSAVSLLNTTLLDRAPREPAPTRRSRRSTAEEIVTPLKLAQNQFTANSPEEEDTYRNVADKEAIAPEDDETSNGRDRPGTKRKRNARNVGGWVSPQFAFEIDRSWLDQDNTKAHFDLYSYVPQTGDTVLYYPAGHRAYVKDYPDILGKKTRQITRLPLWERAVIERDKIDRGEGPKTGDSSLNVWWTDEWLEGIEGDLGKYPILCRVHATNAEFPPDRFTKVIKKGEISWKDPKEQTKRTKESSRTPLRLAVTLRPLAPVVPPPKESSGDALASSTQPDLLPSRFKDDQPLALPPFFTVVTFPSQQKPFIVPFAWAYSISNSLCLDQSVVEKGREASKLHVRSFDTLSDTSYSRLDDRIEALQVFLKKCTRGPRGKLSLPTDCLESAGMLSLAETNVLLDFFDHFVKDRQSDVSDTQAVVGFFNLVRSTLPLWNGVSVVHSPDEKKDRKISPWDLSLWKKRMMIPDYSPDNLSDASLSMDDRLRDRIERVIDDIAKNDSNAELFRSPVTEEDAPSYPCAVPLSISLDKIIRRLKGGKSGSQRCYYRNTDSLLSDVSSLLENCLLYNSPESSLVETAVALVSKIKDEISRVAKDHFKEVIQAKKADEERKSRILRHCEAVDPAENCGITDSLKELYVMSSIRKPYKDQIDLEWLQQTTEIVENRDTGVSTPHRSWVPQAGDDILYCPSLHSEFVKAHFSSLEPYQCIVHNLQDYNLKNKNEAADDSTALTKEGFSDKFLEGWVKGRVIWVRSSFPKYSTKKDGVEAKTFPSNSSILVAGIKLEPDFDDTKPRIICWRPCIFDYSVCKICGLSTQSFFKPCDGNDEAFEESKLSLSLIELQTIDRCFNFLKKRCIQGTEPSYIDHQLTRANVRQGYLPPSGRSSAKSLPAFELAYKDAQKAKVKGTRGAKVSVCPGIPEALIRHLLDFGFLAPFVLSSGKSNKEKLHNDGMISPWPKMSLELIHSRVKNGFYRHRAAILNDVIEAYSSVVFLVLVEAGKRKRSLLSIRRIARALAASKSHSNGEEETVMVDTKTIDQEEIDLLKRIRKIRELYATALVVVSDTIHSERIFGLVDRPSLKHIPKSTEPVLVQSPEQIQARKRLEYILLALSRDQLQNTFPSIESNGTTFPTIKVKLSFGGKLLMTKMRVSVDKFAVGFLGTKEVNLKIRLNGRQFTMERAAPQLLTGSSALNDLSTNDTNTRDSTKVAKGREFKHVLCDSVCFDHEDYEGKDSLVKLFFGRPGRLHPCARCQAYRRSLLSCRVRRSHSNVDFDWVENFSTTGGLEKLLKQMNPEWPEWEVCEVGKSSTDNTLASEKPLPSPLEEIEKEDGNDNDDGDADEDGDPDVEDGTQEVDEEEEEDELALELADPQQMIEKAEKTLCLAKSVQQEADVYYKAPVRLSKAFVETAFPIDPTDGHCVYCIVCGLSGDLLCCDGCANVVHGKCIGLTSFPEGDWFCEECLHKKLIQNGLVTNRRRGSSDAAPIKGNGDLRLAEENGHCPKTAVKFDAFGRFEFDDEHAEKVSTLLDELRAGRPEQPRKRKPAPGQSLGSNKIAGIQRRAEFLQQPIVLGGELSGLVPMARKFLGAVGIETADAFLSMRTTDLAKRFATWRRKTGMAKLNGSGETAYVSSWKSACRKLCGDIEHKMVYLSDPGDDDDDGSYSKRKVRRRKKGKTRPNTTGNRRRRLDLQSLTDPLEALSTVNQQFLATIDISTAKEFLTTRTGDIAEALVKWRIKEGLPRLKGNGEVATISAAKTSCRKIAREMGWTKVADIESAGRAVFQRKEIREESNPRKRKLSTPQVATRRQASKASDDVESDVETENEADAPSQGEKNGLSKEKPLAKRRKRNTVEPVVNTSVAVVTCESTARRPGMRTSRTPDRFGVVAAPPQKRRRKVSPKDAEEPSEVFDLEFSAATNVQSLLLKQVPGRRRRSRSRKK</sequence>
<keyword evidence="11" id="KW-1185">Reference proteome</keyword>
<dbReference type="GO" id="GO:0008270">
    <property type="term" value="F:zinc ion binding"/>
    <property type="evidence" value="ECO:0007669"/>
    <property type="project" value="UniProtKB-KW"/>
</dbReference>
<organism evidence="10 11">
    <name type="scientific">Phaeodactylum tricornutum (strain CCAP 1055/1)</name>
    <dbReference type="NCBI Taxonomy" id="556484"/>
    <lineage>
        <taxon>Eukaryota</taxon>
        <taxon>Sar</taxon>
        <taxon>Stramenopiles</taxon>
        <taxon>Ochrophyta</taxon>
        <taxon>Bacillariophyta</taxon>
        <taxon>Bacillariophyceae</taxon>
        <taxon>Bacillariophycidae</taxon>
        <taxon>Naviculales</taxon>
        <taxon>Phaeodactylaceae</taxon>
        <taxon>Phaeodactylum</taxon>
    </lineage>
</organism>
<feature type="domain" description="Bromo" evidence="8">
    <location>
        <begin position="975"/>
        <end position="1052"/>
    </location>
</feature>
<gene>
    <name evidence="10" type="ORF">PHATRDRAFT_43159</name>
</gene>
<dbReference type="GO" id="GO:0005634">
    <property type="term" value="C:nucleus"/>
    <property type="evidence" value="ECO:0007669"/>
    <property type="project" value="TreeGrafter"/>
</dbReference>
<keyword evidence="3" id="KW-0862">Zinc</keyword>
<dbReference type="SMART" id="SM00249">
    <property type="entry name" value="PHD"/>
    <property type="match status" value="1"/>
</dbReference>
<dbReference type="InterPro" id="IPR019787">
    <property type="entry name" value="Znf_PHD-finger"/>
</dbReference>
<feature type="region of interest" description="Disordered" evidence="7">
    <location>
        <begin position="2259"/>
        <end position="2326"/>
    </location>
</feature>
<feature type="region of interest" description="Disordered" evidence="7">
    <location>
        <begin position="268"/>
        <end position="354"/>
    </location>
</feature>
<keyword evidence="4 5" id="KW-0103">Bromodomain</keyword>
<dbReference type="SUPFAM" id="SSF57903">
    <property type="entry name" value="FYVE/PHD zinc finger"/>
    <property type="match status" value="1"/>
</dbReference>
<dbReference type="InterPro" id="IPR001487">
    <property type="entry name" value="Bromodomain"/>
</dbReference>
<feature type="compositionally biased region" description="Acidic residues" evidence="7">
    <location>
        <begin position="1799"/>
        <end position="1837"/>
    </location>
</feature>
<feature type="region of interest" description="Disordered" evidence="7">
    <location>
        <begin position="521"/>
        <end position="566"/>
    </location>
</feature>
<dbReference type="PROSITE" id="PS50014">
    <property type="entry name" value="BROMODOMAIN_2"/>
    <property type="match status" value="1"/>
</dbReference>
<feature type="region of interest" description="Disordered" evidence="7">
    <location>
        <begin position="2341"/>
        <end position="2379"/>
    </location>
</feature>
<feature type="domain" description="PHD-type" evidence="9">
    <location>
        <begin position="1894"/>
        <end position="1939"/>
    </location>
</feature>
<evidence type="ECO:0000256" key="6">
    <source>
        <dbReference type="PROSITE-ProRule" id="PRU00146"/>
    </source>
</evidence>
<evidence type="ECO:0000313" key="10">
    <source>
        <dbReference type="EMBL" id="EEC51393.1"/>
    </source>
</evidence>
<keyword evidence="2 6" id="KW-0863">Zinc-finger</keyword>
<evidence type="ECO:0000256" key="1">
    <source>
        <dbReference type="ARBA" id="ARBA00022723"/>
    </source>
</evidence>
<dbReference type="PANTHER" id="PTHR16266:SF17">
    <property type="entry name" value="BRWD3"/>
    <property type="match status" value="1"/>
</dbReference>
<evidence type="ECO:0000256" key="4">
    <source>
        <dbReference type="ARBA" id="ARBA00023117"/>
    </source>
</evidence>
<dbReference type="Gene3D" id="3.30.40.10">
    <property type="entry name" value="Zinc/RING finger domain, C3HC4 (zinc finger)"/>
    <property type="match status" value="1"/>
</dbReference>
<dbReference type="RefSeq" id="XP_002176930.1">
    <property type="nucleotide sequence ID" value="XM_002176894.1"/>
</dbReference>
<feature type="region of interest" description="Disordered" evidence="7">
    <location>
        <begin position="402"/>
        <end position="421"/>
    </location>
</feature>
<dbReference type="Pfam" id="PF00439">
    <property type="entry name" value="Bromodomain"/>
    <property type="match status" value="1"/>
</dbReference>
<reference evidence="10 11" key="1">
    <citation type="journal article" date="2008" name="Nature">
        <title>The Phaeodactylum genome reveals the evolutionary history of diatom genomes.</title>
        <authorList>
            <person name="Bowler C."/>
            <person name="Allen A.E."/>
            <person name="Badger J.H."/>
            <person name="Grimwood J."/>
            <person name="Jabbari K."/>
            <person name="Kuo A."/>
            <person name="Maheswari U."/>
            <person name="Martens C."/>
            <person name="Maumus F."/>
            <person name="Otillar R.P."/>
            <person name="Rayko E."/>
            <person name="Salamov A."/>
            <person name="Vandepoele K."/>
            <person name="Beszteri B."/>
            <person name="Gruber A."/>
            <person name="Heijde M."/>
            <person name="Katinka M."/>
            <person name="Mock T."/>
            <person name="Valentin K."/>
            <person name="Verret F."/>
            <person name="Berges J.A."/>
            <person name="Brownlee C."/>
            <person name="Cadoret J.P."/>
            <person name="Chiovitti A."/>
            <person name="Choi C.J."/>
            <person name="Coesel S."/>
            <person name="De Martino A."/>
            <person name="Detter J.C."/>
            <person name="Durkin C."/>
            <person name="Falciatore A."/>
            <person name="Fournet J."/>
            <person name="Haruta M."/>
            <person name="Huysman M.J."/>
            <person name="Jenkins B.D."/>
            <person name="Jiroutova K."/>
            <person name="Jorgensen R.E."/>
            <person name="Joubert Y."/>
            <person name="Kaplan A."/>
            <person name="Kroger N."/>
            <person name="Kroth P.G."/>
            <person name="La Roche J."/>
            <person name="Lindquist E."/>
            <person name="Lommer M."/>
            <person name="Martin-Jezequel V."/>
            <person name="Lopez P.J."/>
            <person name="Lucas S."/>
            <person name="Mangogna M."/>
            <person name="McGinnis K."/>
            <person name="Medlin L.K."/>
            <person name="Montsant A."/>
            <person name="Oudot-Le Secq M.P."/>
            <person name="Napoli C."/>
            <person name="Obornik M."/>
            <person name="Parker M.S."/>
            <person name="Petit J.L."/>
            <person name="Porcel B.M."/>
            <person name="Poulsen N."/>
            <person name="Robison M."/>
            <person name="Rychlewski L."/>
            <person name="Rynearson T.A."/>
            <person name="Schmutz J."/>
            <person name="Shapiro H."/>
            <person name="Siaut M."/>
            <person name="Stanley M."/>
            <person name="Sussman M.R."/>
            <person name="Taylor A.R."/>
            <person name="Vardi A."/>
            <person name="von Dassow P."/>
            <person name="Vyverman W."/>
            <person name="Willis A."/>
            <person name="Wyrwicz L.S."/>
            <person name="Rokhsar D.S."/>
            <person name="Weissenbach J."/>
            <person name="Armbrust E.V."/>
            <person name="Green B.R."/>
            <person name="Van de Peer Y."/>
            <person name="Grigoriev I.V."/>
        </authorList>
    </citation>
    <scope>NUCLEOTIDE SEQUENCE [LARGE SCALE GENOMIC DNA]</scope>
    <source>
        <strain evidence="10 11">CCAP 1055/1</strain>
    </source>
</reference>
<dbReference type="InterPro" id="IPR001965">
    <property type="entry name" value="Znf_PHD"/>
</dbReference>
<evidence type="ECO:0000256" key="5">
    <source>
        <dbReference type="PROSITE-ProRule" id="PRU00035"/>
    </source>
</evidence>
<evidence type="ECO:0000256" key="2">
    <source>
        <dbReference type="ARBA" id="ARBA00022771"/>
    </source>
</evidence>
<dbReference type="InterPro" id="IPR036427">
    <property type="entry name" value="Bromodomain-like_sf"/>
</dbReference>
<proteinExistence type="predicted"/>